<dbReference type="Gene3D" id="1.25.10.10">
    <property type="entry name" value="Leucine-rich Repeat Variant"/>
    <property type="match status" value="1"/>
</dbReference>
<accession>A0A8C3V3T0</accession>
<evidence type="ECO:0000313" key="2">
    <source>
        <dbReference type="Ensembl" id="ENSCUSP00005022456.1"/>
    </source>
</evidence>
<dbReference type="GO" id="GO:0008017">
    <property type="term" value="F:microtubule binding"/>
    <property type="evidence" value="ECO:0007669"/>
    <property type="project" value="TreeGrafter"/>
</dbReference>
<evidence type="ECO:0000313" key="3">
    <source>
        <dbReference type="Proteomes" id="UP000694563"/>
    </source>
</evidence>
<dbReference type="InterPro" id="IPR034085">
    <property type="entry name" value="TOG"/>
</dbReference>
<dbReference type="GO" id="GO:0000226">
    <property type="term" value="P:microtubule cytoskeleton organization"/>
    <property type="evidence" value="ECO:0007669"/>
    <property type="project" value="TreeGrafter"/>
</dbReference>
<name>A0A8C3V3T0_CATUS</name>
<keyword evidence="3" id="KW-1185">Reference proteome</keyword>
<protein>
    <recommendedName>
        <fullName evidence="1">TOG domain-containing protein</fullName>
    </recommendedName>
</protein>
<reference evidence="2" key="2">
    <citation type="submission" date="2025-08" db="UniProtKB">
        <authorList>
            <consortium name="Ensembl"/>
        </authorList>
    </citation>
    <scope>IDENTIFICATION</scope>
</reference>
<dbReference type="Proteomes" id="UP000694563">
    <property type="component" value="Chromosome 3"/>
</dbReference>
<dbReference type="InterPro" id="IPR011989">
    <property type="entry name" value="ARM-like"/>
</dbReference>
<dbReference type="InterPro" id="IPR016024">
    <property type="entry name" value="ARM-type_fold"/>
</dbReference>
<feature type="domain" description="TOG" evidence="1">
    <location>
        <begin position="6"/>
        <end position="224"/>
    </location>
</feature>
<dbReference type="Ensembl" id="ENSCUST00005023255.1">
    <property type="protein sequence ID" value="ENSCUSP00005022456.1"/>
    <property type="gene ID" value="ENSCUSG00005014208.1"/>
</dbReference>
<sequence>VGITESLVTLPPAVDETEMLQKLYSLLEAKGFEARMEGVALLLALCKNNPKLIATNIVQIFDYFVLRISDTHKRVKQMALDVLAEIVTILKDALNPVIIRVVEGIVKNLNSKDSGVHAAASAETCVSLVDKVSLMKEFSHRWSQLSGQALLDVTERIAELVEGVYARSPEVIQRSALPVLWSLLGNKALPVRSANVRAVITRLASALYNVMGTKLKKCAASQPPHVLHILQKSDQVLRRTHLRI</sequence>
<evidence type="ECO:0000259" key="1">
    <source>
        <dbReference type="SMART" id="SM01349"/>
    </source>
</evidence>
<dbReference type="AlphaFoldDB" id="A0A8C3V3T0"/>
<organism evidence="2 3">
    <name type="scientific">Catharus ustulatus</name>
    <name type="common">Russet-backed thrush</name>
    <name type="synonym">Hylocichla ustulatus</name>
    <dbReference type="NCBI Taxonomy" id="91951"/>
    <lineage>
        <taxon>Eukaryota</taxon>
        <taxon>Metazoa</taxon>
        <taxon>Chordata</taxon>
        <taxon>Craniata</taxon>
        <taxon>Vertebrata</taxon>
        <taxon>Euteleostomi</taxon>
        <taxon>Archelosauria</taxon>
        <taxon>Archosauria</taxon>
        <taxon>Dinosauria</taxon>
        <taxon>Saurischia</taxon>
        <taxon>Theropoda</taxon>
        <taxon>Coelurosauria</taxon>
        <taxon>Aves</taxon>
        <taxon>Neognathae</taxon>
        <taxon>Neoaves</taxon>
        <taxon>Telluraves</taxon>
        <taxon>Australaves</taxon>
        <taxon>Passeriformes</taxon>
        <taxon>Turdidae</taxon>
        <taxon>Catharus</taxon>
    </lineage>
</organism>
<dbReference type="PANTHER" id="PTHR21567:SF42">
    <property type="entry name" value="TOG ARRAY REGULATOR OF AXONEMAL MICROTUBULES PROTEIN 2"/>
    <property type="match status" value="1"/>
</dbReference>
<reference evidence="2" key="3">
    <citation type="submission" date="2025-09" db="UniProtKB">
        <authorList>
            <consortium name="Ensembl"/>
        </authorList>
    </citation>
    <scope>IDENTIFICATION</scope>
</reference>
<dbReference type="GO" id="GO:0005929">
    <property type="term" value="C:cilium"/>
    <property type="evidence" value="ECO:0007669"/>
    <property type="project" value="TreeGrafter"/>
</dbReference>
<reference evidence="2" key="1">
    <citation type="submission" date="2020-10" db="EMBL/GenBank/DDBJ databases">
        <title>Catharus ustulatus (Swainson's thrush) genome, bCatUst1, primary haplotype v2.</title>
        <authorList>
            <person name="Delmore K."/>
            <person name="Vafadar M."/>
            <person name="Formenti G."/>
            <person name="Chow W."/>
            <person name="Pelan S."/>
            <person name="Howe K."/>
            <person name="Rhie A."/>
            <person name="Mountcastle J."/>
            <person name="Haase B."/>
            <person name="Fedrigo O."/>
            <person name="Jarvis E.D."/>
        </authorList>
    </citation>
    <scope>NUCLEOTIDE SEQUENCE [LARGE SCALE GENOMIC DNA]</scope>
</reference>
<dbReference type="PANTHER" id="PTHR21567">
    <property type="entry name" value="CLASP"/>
    <property type="match status" value="1"/>
</dbReference>
<dbReference type="SMART" id="SM01349">
    <property type="entry name" value="TOG"/>
    <property type="match status" value="1"/>
</dbReference>
<dbReference type="SUPFAM" id="SSF48371">
    <property type="entry name" value="ARM repeat"/>
    <property type="match status" value="1"/>
</dbReference>
<dbReference type="GO" id="GO:0005881">
    <property type="term" value="C:cytoplasmic microtubule"/>
    <property type="evidence" value="ECO:0007669"/>
    <property type="project" value="TreeGrafter"/>
</dbReference>
<proteinExistence type="predicted"/>